<gene>
    <name evidence="1" type="ordered locus">TP01_0054</name>
</gene>
<dbReference type="VEuPathDB" id="PiroplasmaDB:TpMuguga_01g00054"/>
<name>Q4N9R0_THEPA</name>
<comment type="caution">
    <text evidence="1">The sequence shown here is derived from an EMBL/GenBank/DDBJ whole genome shotgun (WGS) entry which is preliminary data.</text>
</comment>
<evidence type="ECO:0000313" key="1">
    <source>
        <dbReference type="EMBL" id="EAN33298.1"/>
    </source>
</evidence>
<dbReference type="STRING" id="5875.Q4N9R0"/>
<evidence type="ECO:0000313" key="2">
    <source>
        <dbReference type="Proteomes" id="UP000001949"/>
    </source>
</evidence>
<dbReference type="EMBL" id="AAGK01000001">
    <property type="protein sequence ID" value="EAN33298.1"/>
    <property type="molecule type" value="Genomic_DNA"/>
</dbReference>
<reference evidence="1 2" key="1">
    <citation type="journal article" date="2005" name="Science">
        <title>Genome sequence of Theileria parva, a bovine pathogen that transforms lymphocytes.</title>
        <authorList>
            <person name="Gardner M.J."/>
            <person name="Bishop R."/>
            <person name="Shah T."/>
            <person name="de Villiers E.P."/>
            <person name="Carlton J.M."/>
            <person name="Hall N."/>
            <person name="Ren Q."/>
            <person name="Paulsen I.T."/>
            <person name="Pain A."/>
            <person name="Berriman M."/>
            <person name="Wilson R.J.M."/>
            <person name="Sato S."/>
            <person name="Ralph S.A."/>
            <person name="Mann D.J."/>
            <person name="Xiong Z."/>
            <person name="Shallom S.J."/>
            <person name="Weidman J."/>
            <person name="Jiang L."/>
            <person name="Lynn J."/>
            <person name="Weaver B."/>
            <person name="Shoaibi A."/>
            <person name="Domingo A.R."/>
            <person name="Wasawo D."/>
            <person name="Crabtree J."/>
            <person name="Wortman J.R."/>
            <person name="Haas B."/>
            <person name="Angiuoli S.V."/>
            <person name="Creasy T.H."/>
            <person name="Lu C."/>
            <person name="Suh B."/>
            <person name="Silva J.C."/>
            <person name="Utterback T.R."/>
            <person name="Feldblyum T.V."/>
            <person name="Pertea M."/>
            <person name="Allen J."/>
            <person name="Nierman W.C."/>
            <person name="Taracha E.L.N."/>
            <person name="Salzberg S.L."/>
            <person name="White O.R."/>
            <person name="Fitzhugh H.A."/>
            <person name="Morzaria S."/>
            <person name="Venter J.C."/>
            <person name="Fraser C.M."/>
            <person name="Nene V."/>
        </authorList>
    </citation>
    <scope>NUCLEOTIDE SEQUENCE [LARGE SCALE GENOMIC DNA]</scope>
    <source>
        <strain evidence="1 2">Muguga</strain>
    </source>
</reference>
<accession>Q4N9R0</accession>
<dbReference type="KEGG" id="tpv:TP01_0054"/>
<dbReference type="eggNOG" id="KOG1249">
    <property type="taxonomic scope" value="Eukaryota"/>
</dbReference>
<dbReference type="AlphaFoldDB" id="Q4N9R0"/>
<organism evidence="1 2">
    <name type="scientific">Theileria parva</name>
    <name type="common">East coast fever infection agent</name>
    <dbReference type="NCBI Taxonomy" id="5875"/>
    <lineage>
        <taxon>Eukaryota</taxon>
        <taxon>Sar</taxon>
        <taxon>Alveolata</taxon>
        <taxon>Apicomplexa</taxon>
        <taxon>Aconoidasida</taxon>
        <taxon>Piroplasmida</taxon>
        <taxon>Theileriidae</taxon>
        <taxon>Theileria</taxon>
    </lineage>
</organism>
<dbReference type="InParanoid" id="Q4N9R0"/>
<protein>
    <submittedName>
        <fullName evidence="1">Uncharacterized protein</fullName>
    </submittedName>
</protein>
<keyword evidence="2" id="KW-1185">Reference proteome</keyword>
<dbReference type="Proteomes" id="UP000001949">
    <property type="component" value="Unassembled WGS sequence"/>
</dbReference>
<proteinExistence type="predicted"/>
<sequence length="160" mass="18471">MCVLMFLTNQEAEFGRFSTKKRRVICQRCYKLQYYKRLDTKNEVESSREMLVKEFLDTENLKRNSVKRVISSNLNSKQFPVLMTQLESETNIAHNSVKISSTSEIISNMATRIKNNSLILFVLDLTNLEISVIPELYIALRNRALDELGSINSKIGSRNT</sequence>